<organism evidence="2">
    <name type="scientific">mine drainage metagenome</name>
    <dbReference type="NCBI Taxonomy" id="410659"/>
    <lineage>
        <taxon>unclassified sequences</taxon>
        <taxon>metagenomes</taxon>
        <taxon>ecological metagenomes</taxon>
    </lineage>
</organism>
<comment type="caution">
    <text evidence="2">The sequence shown here is derived from an EMBL/GenBank/DDBJ whole genome shotgun (WGS) entry which is preliminary data.</text>
</comment>
<dbReference type="EMBL" id="AUZZ01006832">
    <property type="protein sequence ID" value="EQD44794.1"/>
    <property type="molecule type" value="Genomic_DNA"/>
</dbReference>
<protein>
    <submittedName>
        <fullName evidence="2">SufBD protein</fullName>
    </submittedName>
</protein>
<dbReference type="AlphaFoldDB" id="T1AVM6"/>
<dbReference type="SUPFAM" id="SSF101960">
    <property type="entry name" value="Stabilizer of iron transporter SufD"/>
    <property type="match status" value="1"/>
</dbReference>
<dbReference type="Pfam" id="PF01458">
    <property type="entry name" value="SUFBD_core"/>
    <property type="match status" value="1"/>
</dbReference>
<dbReference type="InterPro" id="IPR000825">
    <property type="entry name" value="SUF_FeS_clus_asmbl_SufBD_core"/>
</dbReference>
<accession>T1AVM6</accession>
<feature type="non-terminal residue" evidence="2">
    <location>
        <position position="191"/>
    </location>
</feature>
<dbReference type="InterPro" id="IPR037284">
    <property type="entry name" value="SUF_FeS_clus_asmbl_SufBD_sf"/>
</dbReference>
<proteinExistence type="predicted"/>
<evidence type="ECO:0000259" key="1">
    <source>
        <dbReference type="Pfam" id="PF01458"/>
    </source>
</evidence>
<reference evidence="2" key="1">
    <citation type="submission" date="2013-08" db="EMBL/GenBank/DDBJ databases">
        <authorList>
            <person name="Mendez C."/>
            <person name="Richter M."/>
            <person name="Ferrer M."/>
            <person name="Sanchez J."/>
        </authorList>
    </citation>
    <scope>NUCLEOTIDE SEQUENCE</scope>
</reference>
<gene>
    <name evidence="2" type="ORF">B2A_09463</name>
</gene>
<name>T1AVM6_9ZZZZ</name>
<dbReference type="GO" id="GO:0016226">
    <property type="term" value="P:iron-sulfur cluster assembly"/>
    <property type="evidence" value="ECO:0007669"/>
    <property type="project" value="InterPro"/>
</dbReference>
<evidence type="ECO:0000313" key="2">
    <source>
        <dbReference type="EMBL" id="EQD44794.1"/>
    </source>
</evidence>
<feature type="domain" description="SUF system FeS cluster assembly SufBD core" evidence="1">
    <location>
        <begin position="76"/>
        <end position="188"/>
    </location>
</feature>
<reference evidence="2" key="2">
    <citation type="journal article" date="2014" name="ISME J.">
        <title>Microbial stratification in low pH oxic and suboxic macroscopic growths along an acid mine drainage.</title>
        <authorList>
            <person name="Mendez-Garcia C."/>
            <person name="Mesa V."/>
            <person name="Sprenger R.R."/>
            <person name="Richter M."/>
            <person name="Diez M.S."/>
            <person name="Solano J."/>
            <person name="Bargiela R."/>
            <person name="Golyshina O.V."/>
            <person name="Manteca A."/>
            <person name="Ramos J.L."/>
            <person name="Gallego J.R."/>
            <person name="Llorente I."/>
            <person name="Martins Dos Santos V.A."/>
            <person name="Jensen O.N."/>
            <person name="Pelaez A.I."/>
            <person name="Sanchez J."/>
            <person name="Ferrer M."/>
        </authorList>
    </citation>
    <scope>NUCLEOTIDE SEQUENCE</scope>
</reference>
<sequence>MVSGGFARSMNDSITIINAKDADEKFLDGKLFKSGDDKFAAYSNAHSKYFIMVDSKASKVQSLSILFLNDGPLPVQIIVNAEKKSKITLFEIYASESESEGSVVALHEILAAEGADVEVNALHNENASSNVVNIYKASISDNTKLRANFVYNGGLMTKSRGIVDSSGTDSKVEINEIAFGINDQKFDLAIQ</sequence>